<name>A0A1G1WJ76_9BACT</name>
<organism evidence="1 2">
    <name type="scientific">Candidatus Woykebacteria bacterium RBG_19FT_COMBO_43_10</name>
    <dbReference type="NCBI Taxonomy" id="1802598"/>
    <lineage>
        <taxon>Bacteria</taxon>
        <taxon>Candidatus Woykeibacteriota</taxon>
    </lineage>
</organism>
<protein>
    <recommendedName>
        <fullName evidence="3">AttH domain-containing protein</fullName>
    </recommendedName>
</protein>
<evidence type="ECO:0000313" key="2">
    <source>
        <dbReference type="Proteomes" id="UP000176645"/>
    </source>
</evidence>
<comment type="caution">
    <text evidence="1">The sequence shown here is derived from an EMBL/GenBank/DDBJ whole genome shotgun (WGS) entry which is preliminary data.</text>
</comment>
<evidence type="ECO:0008006" key="3">
    <source>
        <dbReference type="Google" id="ProtNLM"/>
    </source>
</evidence>
<reference evidence="1 2" key="1">
    <citation type="journal article" date="2016" name="Nat. Commun.">
        <title>Thousands of microbial genomes shed light on interconnected biogeochemical processes in an aquifer system.</title>
        <authorList>
            <person name="Anantharaman K."/>
            <person name="Brown C.T."/>
            <person name="Hug L.A."/>
            <person name="Sharon I."/>
            <person name="Castelle C.J."/>
            <person name="Probst A.J."/>
            <person name="Thomas B.C."/>
            <person name="Singh A."/>
            <person name="Wilkins M.J."/>
            <person name="Karaoz U."/>
            <person name="Brodie E.L."/>
            <person name="Williams K.H."/>
            <person name="Hubbard S.S."/>
            <person name="Banfield J.F."/>
        </authorList>
    </citation>
    <scope>NUCLEOTIDE SEQUENCE [LARGE SCALE GENOMIC DNA]</scope>
</reference>
<dbReference type="Proteomes" id="UP000176645">
    <property type="component" value="Unassembled WGS sequence"/>
</dbReference>
<evidence type="ECO:0000313" key="1">
    <source>
        <dbReference type="EMBL" id="OGY27775.1"/>
    </source>
</evidence>
<sequence>MPNFLIKKWYLDAADSHGNVFIGYWALLQWKKLTLHGYQLFHYSLKDGIKTQGGFIKQPEPLFRDNHLVWQPKNLKASWESSSNSIREVLFNSEKGDIKWQCLQPTAKAKIQLPEFSFEGQGYTELIEITLPIWNLPFKTLCWGRAHSKNHYLVWIKWDGVTKQNLVWHDGKRSNDLHIKDNLINGSNFRLKLGENNPLRQGRLTSTVFKPFNKIIRLFPKPTFLADEHKWLNYGFLETDSISEPATIIYEKVLW</sequence>
<dbReference type="AlphaFoldDB" id="A0A1G1WJ76"/>
<proteinExistence type="predicted"/>
<dbReference type="EMBL" id="MHCU01000023">
    <property type="protein sequence ID" value="OGY27775.1"/>
    <property type="molecule type" value="Genomic_DNA"/>
</dbReference>
<accession>A0A1G1WJ76</accession>
<gene>
    <name evidence="1" type="ORF">A2Z42_02655</name>
</gene>